<dbReference type="STRING" id="947166.A0A1D1UZA8"/>
<keyword evidence="6 9" id="KW-1133">Transmembrane helix</keyword>
<proteinExistence type="inferred from homology"/>
<evidence type="ECO:0000256" key="5">
    <source>
        <dbReference type="ARBA" id="ARBA00022781"/>
    </source>
</evidence>
<evidence type="ECO:0000256" key="10">
    <source>
        <dbReference type="SAM" id="Coils"/>
    </source>
</evidence>
<keyword evidence="5 9" id="KW-0375">Hydrogen ion transport</keyword>
<evidence type="ECO:0000256" key="1">
    <source>
        <dbReference type="ARBA" id="ARBA00004141"/>
    </source>
</evidence>
<dbReference type="GO" id="GO:0007035">
    <property type="term" value="P:vacuolar acidification"/>
    <property type="evidence" value="ECO:0007669"/>
    <property type="project" value="TreeGrafter"/>
</dbReference>
<evidence type="ECO:0000256" key="9">
    <source>
        <dbReference type="RuleBase" id="RU361189"/>
    </source>
</evidence>
<feature type="transmembrane region" description="Helical" evidence="9">
    <location>
        <begin position="787"/>
        <end position="811"/>
    </location>
</feature>
<feature type="transmembrane region" description="Helical" evidence="9">
    <location>
        <begin position="558"/>
        <end position="577"/>
    </location>
</feature>
<dbReference type="PIRSF" id="PIRSF001293">
    <property type="entry name" value="ATP6V0A1"/>
    <property type="match status" value="1"/>
</dbReference>
<keyword evidence="4 9" id="KW-0812">Transmembrane</keyword>
<sequence length="857" mass="97395">MGTLFRSQEMALCQFFLQSEAAYCCTAELGEIGAAQFRDLNKDINAFQRKFVNEIRRCDDMERILRFLEKECQKEKVPVLRLGENPMAPMPRELVDLESTLEKLEREIKEVNVNFEALKRSNLELLEMKYVLKKAQQTFELDGMAVLNPESKSDTELLGTGHDATQVHRGVHISFLAGTIPLIKVEAFERLIWRISRGTVLLRTSNIEFPLEDPATGDEILKATFFAFFQGDTLRVKIRKVCEAFRATIYPVPDSPAEIREMSIQVMTRLEDLKTLIGHTQQHRHMVLLASAKNLDLWEIKVQKIEAVYALMNCFNIDTTQRCFIGEAWVPHQDMEAIRLGLLRGSEKAECSVPSFITPIKTAETPPTYHKTNKFTSGFQAIVDAYGVSTYREVNPAPFTVITFPFLFAVMFGDAGHGFIMACLAGLLLWKEKAIMAKRDKGEIATTIFGGRYIIFLMGLFSIYTGLIYNDIFSKSFNIFGSRWYPRTSIYNLTMEADKLAGATFQLDPTPNALLGSDYRYEGRYSIGGPYPFGLDPAWAMSSNKINFINSYKMKMSVIFGVFHMAFGIVLSCFNHTYFKRRVNIICEFIPQMIFLMCMFGYLVILIFYKWTKFDASTSGCSPSLLIGLINMFLMKNEPNPKNQDGTECHMFKFYNSQESLEKALVVVAVLCFPWMLLSKPLYQRWRQGRVAYSTVRAAGSDTESVESGQSRSPTSVPDEGGHGDGHNEGFADVMIYQGIHTIEFCLGIISNTASYLRLWALSLAHSQLSEVLWNMALRKGFMMNNIGGAIVLFTIFAWWACATFGILICMEGMSAFLHALRLHWVEFQNKFYQGTGHAFEPFDFKKTHSTARLDQD</sequence>
<dbReference type="OrthoDB" id="10264220at2759"/>
<evidence type="ECO:0000256" key="11">
    <source>
        <dbReference type="SAM" id="MobiDB-lite"/>
    </source>
</evidence>
<dbReference type="AlphaFoldDB" id="A0A1D1UZA8"/>
<evidence type="ECO:0000256" key="3">
    <source>
        <dbReference type="ARBA" id="ARBA00022448"/>
    </source>
</evidence>
<comment type="function">
    <text evidence="9">Essential component of the vacuolar proton pump (V-ATPase), a multimeric enzyme that catalyzes the translocation of protons across the membranes. Required for assembly and activity of the V-ATPase.</text>
</comment>
<feature type="transmembrane region" description="Helical" evidence="9">
    <location>
        <begin position="589"/>
        <end position="609"/>
    </location>
</feature>
<keyword evidence="10" id="KW-0175">Coiled coil</keyword>
<accession>A0A1D1UZA8</accession>
<dbReference type="GO" id="GO:0046961">
    <property type="term" value="F:proton-transporting ATPase activity, rotational mechanism"/>
    <property type="evidence" value="ECO:0007669"/>
    <property type="project" value="InterPro"/>
</dbReference>
<reference evidence="12 13" key="1">
    <citation type="journal article" date="2016" name="Nat. Commun.">
        <title>Extremotolerant tardigrade genome and improved radiotolerance of human cultured cells by tardigrade-unique protein.</title>
        <authorList>
            <person name="Hashimoto T."/>
            <person name="Horikawa D.D."/>
            <person name="Saito Y."/>
            <person name="Kuwahara H."/>
            <person name="Kozuka-Hata H."/>
            <person name="Shin-I T."/>
            <person name="Minakuchi Y."/>
            <person name="Ohishi K."/>
            <person name="Motoyama A."/>
            <person name="Aizu T."/>
            <person name="Enomoto A."/>
            <person name="Kondo K."/>
            <person name="Tanaka S."/>
            <person name="Hara Y."/>
            <person name="Koshikawa S."/>
            <person name="Sagara H."/>
            <person name="Miura T."/>
            <person name="Yokobori S."/>
            <person name="Miyagawa K."/>
            <person name="Suzuki Y."/>
            <person name="Kubo T."/>
            <person name="Oyama M."/>
            <person name="Kohara Y."/>
            <person name="Fujiyama A."/>
            <person name="Arakawa K."/>
            <person name="Katayama T."/>
            <person name="Toyoda A."/>
            <person name="Kunieda T."/>
        </authorList>
    </citation>
    <scope>NUCLEOTIDE SEQUENCE [LARGE SCALE GENOMIC DNA]</scope>
    <source>
        <strain evidence="12 13">YOKOZUNA-1</strain>
    </source>
</reference>
<organism evidence="12 13">
    <name type="scientific">Ramazzottius varieornatus</name>
    <name type="common">Water bear</name>
    <name type="synonym">Tardigrade</name>
    <dbReference type="NCBI Taxonomy" id="947166"/>
    <lineage>
        <taxon>Eukaryota</taxon>
        <taxon>Metazoa</taxon>
        <taxon>Ecdysozoa</taxon>
        <taxon>Tardigrada</taxon>
        <taxon>Eutardigrada</taxon>
        <taxon>Parachela</taxon>
        <taxon>Hypsibioidea</taxon>
        <taxon>Ramazzottiidae</taxon>
        <taxon>Ramazzottius</taxon>
    </lineage>
</organism>
<comment type="caution">
    <text evidence="12">The sequence shown here is derived from an EMBL/GenBank/DDBJ whole genome shotgun (WGS) entry which is preliminary data.</text>
</comment>
<evidence type="ECO:0000256" key="2">
    <source>
        <dbReference type="ARBA" id="ARBA00009904"/>
    </source>
</evidence>
<evidence type="ECO:0000256" key="7">
    <source>
        <dbReference type="ARBA" id="ARBA00023065"/>
    </source>
</evidence>
<keyword evidence="7 9" id="KW-0406">Ion transport</keyword>
<evidence type="ECO:0000256" key="4">
    <source>
        <dbReference type="ARBA" id="ARBA00022692"/>
    </source>
</evidence>
<feature type="transmembrane region" description="Helical" evidence="9">
    <location>
        <begin position="664"/>
        <end position="683"/>
    </location>
</feature>
<keyword evidence="8 9" id="KW-0472">Membrane</keyword>
<evidence type="ECO:0000313" key="12">
    <source>
        <dbReference type="EMBL" id="GAU94944.1"/>
    </source>
</evidence>
<dbReference type="Pfam" id="PF01496">
    <property type="entry name" value="V_ATPase_I"/>
    <property type="match status" value="1"/>
</dbReference>
<feature type="compositionally biased region" description="Polar residues" evidence="11">
    <location>
        <begin position="702"/>
        <end position="716"/>
    </location>
</feature>
<feature type="coiled-coil region" evidence="10">
    <location>
        <begin position="94"/>
        <end position="121"/>
    </location>
</feature>
<feature type="transmembrane region" description="Helical" evidence="9">
    <location>
        <begin position="406"/>
        <end position="430"/>
    </location>
</feature>
<comment type="similarity">
    <text evidence="2 9">Belongs to the V-ATPase 116 kDa subunit family.</text>
</comment>
<evidence type="ECO:0000256" key="6">
    <source>
        <dbReference type="ARBA" id="ARBA00022989"/>
    </source>
</evidence>
<dbReference type="GO" id="GO:0005886">
    <property type="term" value="C:plasma membrane"/>
    <property type="evidence" value="ECO:0007669"/>
    <property type="project" value="TreeGrafter"/>
</dbReference>
<feature type="region of interest" description="Disordered" evidence="11">
    <location>
        <begin position="702"/>
        <end position="724"/>
    </location>
</feature>
<protein>
    <recommendedName>
        <fullName evidence="9">V-type proton ATPase subunit a</fullName>
    </recommendedName>
</protein>
<feature type="transmembrane region" description="Helical" evidence="9">
    <location>
        <begin position="451"/>
        <end position="469"/>
    </location>
</feature>
<comment type="subcellular location">
    <subcellularLocation>
        <location evidence="1">Membrane</location>
        <topology evidence="1">Multi-pass membrane protein</topology>
    </subcellularLocation>
</comment>
<gene>
    <name evidence="12" type="primary">RvY_06641-1</name>
    <name evidence="12" type="synonym">RvY_06641.1</name>
    <name evidence="12" type="ORF">RvY_06641</name>
</gene>
<dbReference type="InterPro" id="IPR002490">
    <property type="entry name" value="V-ATPase_116kDa_su"/>
</dbReference>
<dbReference type="PANTHER" id="PTHR11629:SF63">
    <property type="entry name" value="V-TYPE PROTON ATPASE SUBUNIT A"/>
    <property type="match status" value="1"/>
</dbReference>
<dbReference type="GO" id="GO:0000220">
    <property type="term" value="C:vacuolar proton-transporting V-type ATPase, V0 domain"/>
    <property type="evidence" value="ECO:0007669"/>
    <property type="project" value="InterPro"/>
</dbReference>
<name>A0A1D1UZA8_RAMVA</name>
<dbReference type="EMBL" id="BDGG01000003">
    <property type="protein sequence ID" value="GAU94944.1"/>
    <property type="molecule type" value="Genomic_DNA"/>
</dbReference>
<evidence type="ECO:0000256" key="8">
    <source>
        <dbReference type="ARBA" id="ARBA00023136"/>
    </source>
</evidence>
<dbReference type="Proteomes" id="UP000186922">
    <property type="component" value="Unassembled WGS sequence"/>
</dbReference>
<keyword evidence="13" id="KW-1185">Reference proteome</keyword>
<dbReference type="GO" id="GO:0051117">
    <property type="term" value="F:ATPase binding"/>
    <property type="evidence" value="ECO:0007669"/>
    <property type="project" value="TreeGrafter"/>
</dbReference>
<evidence type="ECO:0000313" key="13">
    <source>
        <dbReference type="Proteomes" id="UP000186922"/>
    </source>
</evidence>
<dbReference type="InterPro" id="IPR026028">
    <property type="entry name" value="V-type_ATPase_116kDa_su_euka"/>
</dbReference>
<keyword evidence="3 9" id="KW-0813">Transport</keyword>
<dbReference type="PANTHER" id="PTHR11629">
    <property type="entry name" value="VACUOLAR PROTON ATPASES"/>
    <property type="match status" value="1"/>
</dbReference>